<evidence type="ECO:0000256" key="4">
    <source>
        <dbReference type="ARBA" id="ARBA00022502"/>
    </source>
</evidence>
<sequence length="374" mass="43891">MIQNEQSSKNFQQMDSGRLQIIAFYSRVFILILQYLSNILIPDHDADAFLYPKDNSGNTIFDKCIDHLFGGLVRWDAQYFMHVARYGYTYEKTLAFFPLYPLCVRLIAFVILSVVLLLPFVAFQVYCYIKFCTNFETNLPYNIEIDAQKNNYILPGEFSKHNQTWCYSKLPLAYSYVQNHYWNVGFLKYYEVQQIPNFLLAAPILCFVFKYCLEHLKLHFTTKFKDLFTFDRLSKKTKLTDPFHGQHLHVFVIHALFLSVFCTLCIHIQVTTRLLCSATPLFYWSCASYLKSNSLNNFKMFRLDQSLGERFIKLYYIIPVAQKIYVGESLQQWPCKNSGRFHALFLFIKSSGYHPLQRGPSNILRLLTGSILEV</sequence>
<keyword evidence="4 11" id="KW-0337">GPI-anchor biosynthesis</keyword>
<feature type="transmembrane region" description="Helical" evidence="11">
    <location>
        <begin position="106"/>
        <end position="129"/>
    </location>
</feature>
<dbReference type="PANTHER" id="PTHR12468:SF2">
    <property type="entry name" value="GPI MANNOSYLTRANSFERASE 2"/>
    <property type="match status" value="1"/>
</dbReference>
<evidence type="ECO:0000256" key="1">
    <source>
        <dbReference type="ARBA" id="ARBA00004477"/>
    </source>
</evidence>
<dbReference type="EMBL" id="JAPWTK010000059">
    <property type="protein sequence ID" value="KAJ8953198.1"/>
    <property type="molecule type" value="Genomic_DNA"/>
</dbReference>
<evidence type="ECO:0000313" key="13">
    <source>
        <dbReference type="Proteomes" id="UP001162162"/>
    </source>
</evidence>
<comment type="function">
    <text evidence="11">Mannosyltransferase involved in glycosylphosphatidylinositol-anchor biosynthesis.</text>
</comment>
<evidence type="ECO:0000256" key="9">
    <source>
        <dbReference type="ARBA" id="ARBA00022989"/>
    </source>
</evidence>
<gene>
    <name evidence="12" type="ORF">NQ318_003237</name>
</gene>
<keyword evidence="6 11" id="KW-0808">Transferase</keyword>
<dbReference type="GO" id="GO:0000009">
    <property type="term" value="F:alpha-1,6-mannosyltransferase activity"/>
    <property type="evidence" value="ECO:0007669"/>
    <property type="project" value="InterPro"/>
</dbReference>
<dbReference type="AlphaFoldDB" id="A0AAV8YRC1"/>
<name>A0AAV8YRC1_9CUCU</name>
<comment type="subcellular location">
    <subcellularLocation>
        <location evidence="1 11">Endoplasmic reticulum membrane</location>
        <topology evidence="1 11">Multi-pass membrane protein</topology>
    </subcellularLocation>
</comment>
<dbReference type="InterPro" id="IPR007315">
    <property type="entry name" value="PIG-V/Gpi18"/>
</dbReference>
<keyword evidence="8 11" id="KW-0256">Endoplasmic reticulum</keyword>
<evidence type="ECO:0000256" key="2">
    <source>
        <dbReference type="ARBA" id="ARBA00004687"/>
    </source>
</evidence>
<feature type="transmembrane region" description="Helical" evidence="11">
    <location>
        <begin position="248"/>
        <end position="270"/>
    </location>
</feature>
<comment type="pathway">
    <text evidence="2 11">Glycolipid biosynthesis; glycosylphosphatidylinositol-anchor biosynthesis.</text>
</comment>
<keyword evidence="10 11" id="KW-0472">Membrane</keyword>
<proteinExistence type="inferred from homology"/>
<keyword evidence="5 11" id="KW-0328">Glycosyltransferase</keyword>
<keyword evidence="13" id="KW-1185">Reference proteome</keyword>
<dbReference type="GO" id="GO:0006506">
    <property type="term" value="P:GPI anchor biosynthetic process"/>
    <property type="evidence" value="ECO:0007669"/>
    <property type="project" value="UniProtKB-KW"/>
</dbReference>
<evidence type="ECO:0000256" key="10">
    <source>
        <dbReference type="ARBA" id="ARBA00023136"/>
    </source>
</evidence>
<keyword evidence="7 11" id="KW-0812">Transmembrane</keyword>
<comment type="caution">
    <text evidence="12">The sequence shown here is derived from an EMBL/GenBank/DDBJ whole genome shotgun (WGS) entry which is preliminary data.</text>
</comment>
<evidence type="ECO:0000313" key="12">
    <source>
        <dbReference type="EMBL" id="KAJ8953198.1"/>
    </source>
</evidence>
<keyword evidence="9 11" id="KW-1133">Transmembrane helix</keyword>
<feature type="transmembrane region" description="Helical" evidence="11">
    <location>
        <begin position="21"/>
        <end position="41"/>
    </location>
</feature>
<accession>A0AAV8YRC1</accession>
<dbReference type="Proteomes" id="UP001162162">
    <property type="component" value="Unassembled WGS sequence"/>
</dbReference>
<evidence type="ECO:0000256" key="11">
    <source>
        <dbReference type="RuleBase" id="RU363112"/>
    </source>
</evidence>
<dbReference type="GO" id="GO:0031501">
    <property type="term" value="C:mannosyltransferase complex"/>
    <property type="evidence" value="ECO:0007669"/>
    <property type="project" value="TreeGrafter"/>
</dbReference>
<organism evidence="12 13">
    <name type="scientific">Aromia moschata</name>
    <dbReference type="NCBI Taxonomy" id="1265417"/>
    <lineage>
        <taxon>Eukaryota</taxon>
        <taxon>Metazoa</taxon>
        <taxon>Ecdysozoa</taxon>
        <taxon>Arthropoda</taxon>
        <taxon>Hexapoda</taxon>
        <taxon>Insecta</taxon>
        <taxon>Pterygota</taxon>
        <taxon>Neoptera</taxon>
        <taxon>Endopterygota</taxon>
        <taxon>Coleoptera</taxon>
        <taxon>Polyphaga</taxon>
        <taxon>Cucujiformia</taxon>
        <taxon>Chrysomeloidea</taxon>
        <taxon>Cerambycidae</taxon>
        <taxon>Cerambycinae</taxon>
        <taxon>Callichromatini</taxon>
        <taxon>Aromia</taxon>
    </lineage>
</organism>
<dbReference type="Pfam" id="PF04188">
    <property type="entry name" value="Mannosyl_trans2"/>
    <property type="match status" value="1"/>
</dbReference>
<comment type="caution">
    <text evidence="11">Lacks conserved residue(s) required for the propagation of feature annotation.</text>
</comment>
<evidence type="ECO:0000256" key="8">
    <source>
        <dbReference type="ARBA" id="ARBA00022824"/>
    </source>
</evidence>
<reference evidence="12" key="1">
    <citation type="journal article" date="2023" name="Insect Mol. Biol.">
        <title>Genome sequencing provides insights into the evolution of gene families encoding plant cell wall-degrading enzymes in longhorned beetles.</title>
        <authorList>
            <person name="Shin N.R."/>
            <person name="Okamura Y."/>
            <person name="Kirsch R."/>
            <person name="Pauchet Y."/>
        </authorList>
    </citation>
    <scope>NUCLEOTIDE SEQUENCE</scope>
    <source>
        <strain evidence="12">AMC_N1</strain>
    </source>
</reference>
<dbReference type="EC" id="2.4.1.-" evidence="11"/>
<evidence type="ECO:0000256" key="5">
    <source>
        <dbReference type="ARBA" id="ARBA00022676"/>
    </source>
</evidence>
<dbReference type="PANTHER" id="PTHR12468">
    <property type="entry name" value="GPI MANNOSYLTRANSFERASE 2"/>
    <property type="match status" value="1"/>
</dbReference>
<protein>
    <recommendedName>
        <fullName evidence="11">GPI mannosyltransferase 2</fullName>
        <ecNumber evidence="11">2.4.1.-</ecNumber>
    </recommendedName>
</protein>
<dbReference type="GO" id="GO:0005789">
    <property type="term" value="C:endoplasmic reticulum membrane"/>
    <property type="evidence" value="ECO:0007669"/>
    <property type="project" value="UniProtKB-SubCell"/>
</dbReference>
<evidence type="ECO:0000256" key="6">
    <source>
        <dbReference type="ARBA" id="ARBA00022679"/>
    </source>
</evidence>
<dbReference type="GO" id="GO:0004376">
    <property type="term" value="F:GPI mannosyltransferase activity"/>
    <property type="evidence" value="ECO:0007669"/>
    <property type="project" value="InterPro"/>
</dbReference>
<evidence type="ECO:0000256" key="7">
    <source>
        <dbReference type="ARBA" id="ARBA00022692"/>
    </source>
</evidence>
<comment type="similarity">
    <text evidence="3 11">Belongs to the PIGV family.</text>
</comment>
<evidence type="ECO:0000256" key="3">
    <source>
        <dbReference type="ARBA" id="ARBA00008698"/>
    </source>
</evidence>